<protein>
    <recommendedName>
        <fullName evidence="3">Nuclear cap-binding protein subunit 1</fullName>
    </recommendedName>
    <alternativeName>
        <fullName evidence="9">80 kDa nuclear cap-binding protein</fullName>
    </alternativeName>
</protein>
<feature type="domain" description="MIF4G" evidence="11">
    <location>
        <begin position="67"/>
        <end position="278"/>
    </location>
</feature>
<evidence type="ECO:0000313" key="12">
    <source>
        <dbReference type="Proteomes" id="UP000887569"/>
    </source>
</evidence>
<evidence type="ECO:0000313" key="13">
    <source>
        <dbReference type="WBParaSite" id="PgR126X_g003_t01"/>
    </source>
</evidence>
<feature type="region of interest" description="Disordered" evidence="10">
    <location>
        <begin position="698"/>
        <end position="739"/>
    </location>
</feature>
<dbReference type="WBParaSite" id="PgR126X_g003_t01">
    <property type="protein sequence ID" value="PgR126X_g003_t01"/>
    <property type="gene ID" value="PgR126X_g003"/>
</dbReference>
<dbReference type="Pfam" id="PF09090">
    <property type="entry name" value="MIF4G_like_2"/>
    <property type="match status" value="1"/>
</dbReference>
<evidence type="ECO:0000256" key="2">
    <source>
        <dbReference type="ARBA" id="ARBA00007413"/>
    </source>
</evidence>
<dbReference type="GO" id="GO:0003729">
    <property type="term" value="F:mRNA binding"/>
    <property type="evidence" value="ECO:0007669"/>
    <property type="project" value="TreeGrafter"/>
</dbReference>
<name>A0A915CDB7_PARUN</name>
<evidence type="ECO:0000256" key="5">
    <source>
        <dbReference type="ARBA" id="ARBA00023042"/>
    </source>
</evidence>
<keyword evidence="4" id="KW-0507">mRNA processing</keyword>
<dbReference type="GO" id="GO:0008380">
    <property type="term" value="P:RNA splicing"/>
    <property type="evidence" value="ECO:0007669"/>
    <property type="project" value="UniProtKB-KW"/>
</dbReference>
<evidence type="ECO:0000259" key="11">
    <source>
        <dbReference type="SMART" id="SM00543"/>
    </source>
</evidence>
<evidence type="ECO:0000256" key="8">
    <source>
        <dbReference type="ARBA" id="ARBA00023242"/>
    </source>
</evidence>
<comment type="subcellular location">
    <subcellularLocation>
        <location evidence="1">Nucleus</location>
    </subcellularLocation>
</comment>
<evidence type="ECO:0000256" key="4">
    <source>
        <dbReference type="ARBA" id="ARBA00022664"/>
    </source>
</evidence>
<dbReference type="InterPro" id="IPR027159">
    <property type="entry name" value="CBP80"/>
</dbReference>
<feature type="compositionally biased region" description="Basic and acidic residues" evidence="10">
    <location>
        <begin position="698"/>
        <end position="707"/>
    </location>
</feature>
<dbReference type="InterPro" id="IPR016024">
    <property type="entry name" value="ARM-type_fold"/>
</dbReference>
<dbReference type="PANTHER" id="PTHR12412:SF2">
    <property type="entry name" value="NUCLEAR CAP-BINDING PROTEIN SUBUNIT 1"/>
    <property type="match status" value="1"/>
</dbReference>
<evidence type="ECO:0000256" key="7">
    <source>
        <dbReference type="ARBA" id="ARBA00023187"/>
    </source>
</evidence>
<evidence type="ECO:0000256" key="1">
    <source>
        <dbReference type="ARBA" id="ARBA00004123"/>
    </source>
</evidence>
<comment type="similarity">
    <text evidence="2">Belongs to the NCBP1 family.</text>
</comment>
<evidence type="ECO:0000256" key="6">
    <source>
        <dbReference type="ARBA" id="ARBA00023158"/>
    </source>
</evidence>
<keyword evidence="8" id="KW-0539">Nucleus</keyword>
<dbReference type="PANTHER" id="PTHR12412">
    <property type="entry name" value="CAP BINDING PROTEIN"/>
    <property type="match status" value="1"/>
</dbReference>
<dbReference type="GO" id="GO:0005634">
    <property type="term" value="C:nucleus"/>
    <property type="evidence" value="ECO:0007669"/>
    <property type="project" value="UniProtKB-SubCell"/>
</dbReference>
<dbReference type="GO" id="GO:0006406">
    <property type="term" value="P:mRNA export from nucleus"/>
    <property type="evidence" value="ECO:0007669"/>
    <property type="project" value="InterPro"/>
</dbReference>
<dbReference type="GO" id="GO:0031047">
    <property type="term" value="P:regulatory ncRNA-mediated gene silencing"/>
    <property type="evidence" value="ECO:0007669"/>
    <property type="project" value="UniProtKB-KW"/>
</dbReference>
<sequence length="837" mass="97619">VWRCCIRCPARTDPSRHARFVIERVISDRVYRFTRENMATSRKRAIEDNDEELFFKRSRLLDTNNVESRLRGLIATVCGAHTSSLESNLERLAHILTAEKDVFNERLLTLLPQCVCFLPDKMTVFSTLLGLLNKMNFGFGGEMIEKVLEKLDLKLESDNYDHALRLIVLLANIVNSRVISVSSFVRFLEGIMETALEEGVPQVRSDWFVYALLRCLPYVGRELYENDKDALDGILTQVAEYIAKRKKDYLKLMQVWSASPHEQEEYLDCLWAQISKLREDEWKEKHILHYYVAFDGTLADAQQHNIRSFSAPRHSPGKVYPLPAVVFRLFDYADCPEEGPLLPGAHSIERFLIEEDIRWIIEQNIWNRRECAMELLDYQKRHAVPINYMALEVIFSQLFRLPEPPTKPVFYGSLLIELCKVHPSSMPQVIAQAAELFYQRLDSMHFSAVDQLVDWFSYHMANFEYRWSWAEWDDCLELDDLSPKHFFMREVLEKCVRLSYHQRIKHCLPESFHRVMPPVPSICCEFENEEEPVSALAMLLSDLVKNKITPEELTETVTGREVEDYSEDVVLSTLVAVLLNLSKKTISYTFAALTRYLKTLKQLVGSSEESQMTVLKGLYSVWKHNHQMMSVTANKMVTMTIVDSSAIVAWIFSDEMKFEFERLWTWELLGDAVEHVSGHLRRCRIKLQEVRKRNSAKREEVVKRGAEAKVSPSPENSDADKDSSDDSKDEDEMNQDDENSLEIEIDDLREYLENLLLDILHKFTVKLTEYIVVCDSKGKDFNTSWYKYFTDRFRGFFLKNWREMFEFSETIEKKLFKAQAIDAQVMESYTMFVSLGS</sequence>
<dbReference type="AlphaFoldDB" id="A0A915CDB7"/>
<proteinExistence type="inferred from homology"/>
<dbReference type="InterPro" id="IPR003890">
    <property type="entry name" value="MIF4G-like_typ-3"/>
</dbReference>
<dbReference type="FunFam" id="1.25.40.180:FF:000010">
    <property type="entry name" value="Nuclear cap-binding protein subunit 1"/>
    <property type="match status" value="1"/>
</dbReference>
<evidence type="ECO:0000256" key="3">
    <source>
        <dbReference type="ARBA" id="ARBA00019879"/>
    </source>
</evidence>
<dbReference type="GO" id="GO:0000184">
    <property type="term" value="P:nuclear-transcribed mRNA catabolic process, nonsense-mediated decay"/>
    <property type="evidence" value="ECO:0007669"/>
    <property type="project" value="TreeGrafter"/>
</dbReference>
<keyword evidence="6" id="KW-0943">RNA-mediated gene silencing</keyword>
<dbReference type="GO" id="GO:0006370">
    <property type="term" value="P:7-methylguanosine mRNA capping"/>
    <property type="evidence" value="ECO:0007669"/>
    <property type="project" value="UniProtKB-KW"/>
</dbReference>
<accession>A0A915CDB7</accession>
<feature type="compositionally biased region" description="Acidic residues" evidence="10">
    <location>
        <begin position="727"/>
        <end position="739"/>
    </location>
</feature>
<dbReference type="Gene3D" id="1.25.40.180">
    <property type="match status" value="3"/>
</dbReference>
<dbReference type="Pfam" id="PF09088">
    <property type="entry name" value="MIF4G_like"/>
    <property type="match status" value="1"/>
</dbReference>
<dbReference type="SUPFAM" id="SSF48371">
    <property type="entry name" value="ARM repeat"/>
    <property type="match status" value="3"/>
</dbReference>
<dbReference type="GO" id="GO:0000339">
    <property type="term" value="F:RNA cap binding"/>
    <property type="evidence" value="ECO:0007669"/>
    <property type="project" value="InterPro"/>
</dbReference>
<evidence type="ECO:0000256" key="9">
    <source>
        <dbReference type="ARBA" id="ARBA00030965"/>
    </source>
</evidence>
<dbReference type="InterPro" id="IPR015174">
    <property type="entry name" value="MIF4G-like_typ-2"/>
</dbReference>
<keyword evidence="7" id="KW-0508">mRNA splicing</keyword>
<dbReference type="GO" id="GO:0005846">
    <property type="term" value="C:nuclear cap binding complex"/>
    <property type="evidence" value="ECO:0007669"/>
    <property type="project" value="InterPro"/>
</dbReference>
<dbReference type="SMART" id="SM00543">
    <property type="entry name" value="MIF4G"/>
    <property type="match status" value="1"/>
</dbReference>
<keyword evidence="5" id="KW-0506">mRNA capping</keyword>
<dbReference type="Pfam" id="PF02854">
    <property type="entry name" value="MIF4G"/>
    <property type="match status" value="1"/>
</dbReference>
<reference evidence="13" key="1">
    <citation type="submission" date="2022-11" db="UniProtKB">
        <authorList>
            <consortium name="WormBaseParasite"/>
        </authorList>
    </citation>
    <scope>IDENTIFICATION</scope>
</reference>
<evidence type="ECO:0000256" key="10">
    <source>
        <dbReference type="SAM" id="MobiDB-lite"/>
    </source>
</evidence>
<dbReference type="InterPro" id="IPR015172">
    <property type="entry name" value="MIF4G-like_typ-1"/>
</dbReference>
<keyword evidence="12" id="KW-1185">Reference proteome</keyword>
<organism evidence="12 13">
    <name type="scientific">Parascaris univalens</name>
    <name type="common">Nematode worm</name>
    <dbReference type="NCBI Taxonomy" id="6257"/>
    <lineage>
        <taxon>Eukaryota</taxon>
        <taxon>Metazoa</taxon>
        <taxon>Ecdysozoa</taxon>
        <taxon>Nematoda</taxon>
        <taxon>Chromadorea</taxon>
        <taxon>Rhabditida</taxon>
        <taxon>Spirurina</taxon>
        <taxon>Ascaridomorpha</taxon>
        <taxon>Ascaridoidea</taxon>
        <taxon>Ascarididae</taxon>
        <taxon>Parascaris</taxon>
    </lineage>
</organism>
<dbReference type="Proteomes" id="UP000887569">
    <property type="component" value="Unplaced"/>
</dbReference>